<comment type="caution">
    <text evidence="3">The sequence shown here is derived from an EMBL/GenBank/DDBJ whole genome shotgun (WGS) entry which is preliminary data.</text>
</comment>
<feature type="region of interest" description="Disordered" evidence="1">
    <location>
        <begin position="241"/>
        <end position="355"/>
    </location>
</feature>
<name>A0ABD0KBE3_9CAEN</name>
<evidence type="ECO:0000313" key="3">
    <source>
        <dbReference type="EMBL" id="KAK7484380.1"/>
    </source>
</evidence>
<feature type="non-terminal residue" evidence="3">
    <location>
        <position position="1"/>
    </location>
</feature>
<evidence type="ECO:0000313" key="4">
    <source>
        <dbReference type="Proteomes" id="UP001519460"/>
    </source>
</evidence>
<accession>A0ABD0KBE3</accession>
<organism evidence="3 4">
    <name type="scientific">Batillaria attramentaria</name>
    <dbReference type="NCBI Taxonomy" id="370345"/>
    <lineage>
        <taxon>Eukaryota</taxon>
        <taxon>Metazoa</taxon>
        <taxon>Spiralia</taxon>
        <taxon>Lophotrochozoa</taxon>
        <taxon>Mollusca</taxon>
        <taxon>Gastropoda</taxon>
        <taxon>Caenogastropoda</taxon>
        <taxon>Sorbeoconcha</taxon>
        <taxon>Cerithioidea</taxon>
        <taxon>Batillariidae</taxon>
        <taxon>Batillaria</taxon>
    </lineage>
</organism>
<dbReference type="Proteomes" id="UP001519460">
    <property type="component" value="Unassembled WGS sequence"/>
</dbReference>
<keyword evidence="4" id="KW-1185">Reference proteome</keyword>
<feature type="compositionally biased region" description="Basic and acidic residues" evidence="1">
    <location>
        <begin position="268"/>
        <end position="277"/>
    </location>
</feature>
<evidence type="ECO:0000256" key="1">
    <source>
        <dbReference type="SAM" id="MobiDB-lite"/>
    </source>
</evidence>
<proteinExistence type="predicted"/>
<protein>
    <recommendedName>
        <fullName evidence="5">CUB domain-containing protein</fullName>
    </recommendedName>
</protein>
<dbReference type="EMBL" id="JACVVK020000211">
    <property type="protein sequence ID" value="KAK7484380.1"/>
    <property type="molecule type" value="Genomic_DNA"/>
</dbReference>
<sequence>SPLTNRTTLMRRTLWRLRNPPQNACQPGVRHTHEGNSSETSRCLQRLRARTVPPACGRSQHNCENDRLTTAHKMRRKDAAVENDITDRWGDGTECPVSTPTLYAYPEGDVLNFSYDYDPFRTNIGIVDNMKLKVTGAVHAFVCFAGSDEHGTVIAELCGKDTPAETYDASDRSLYLVFKQGEVEGHRHFELHYKAKPRSKAFIIKIAGIVSGVIAALVICFLVYKFSHSCRPCRKKCCPDDQADDTRNARELRPLTPETLVPPSVVNAREDNLRNEELAAGDTGRSEVNGSGARVNGSQISDSRGPRNAAVASAPLRLDITDEVVDDEEIHSPAPDEPPPSYDEIFGDTENNVRK</sequence>
<keyword evidence="2" id="KW-0472">Membrane</keyword>
<keyword evidence="2" id="KW-1133">Transmembrane helix</keyword>
<feature type="transmembrane region" description="Helical" evidence="2">
    <location>
        <begin position="202"/>
        <end position="224"/>
    </location>
</feature>
<evidence type="ECO:0008006" key="5">
    <source>
        <dbReference type="Google" id="ProtNLM"/>
    </source>
</evidence>
<feature type="compositionally biased region" description="Basic and acidic residues" evidence="1">
    <location>
        <begin position="244"/>
        <end position="253"/>
    </location>
</feature>
<reference evidence="3 4" key="1">
    <citation type="journal article" date="2023" name="Sci. Data">
        <title>Genome assembly of the Korean intertidal mud-creeper Batillaria attramentaria.</title>
        <authorList>
            <person name="Patra A.K."/>
            <person name="Ho P.T."/>
            <person name="Jun S."/>
            <person name="Lee S.J."/>
            <person name="Kim Y."/>
            <person name="Won Y.J."/>
        </authorList>
    </citation>
    <scope>NUCLEOTIDE SEQUENCE [LARGE SCALE GENOMIC DNA]</scope>
    <source>
        <strain evidence="3">Wonlab-2016</strain>
    </source>
</reference>
<feature type="region of interest" description="Disordered" evidence="1">
    <location>
        <begin position="20"/>
        <end position="42"/>
    </location>
</feature>
<dbReference type="AlphaFoldDB" id="A0ABD0KBE3"/>
<keyword evidence="2" id="KW-0812">Transmembrane</keyword>
<evidence type="ECO:0000256" key="2">
    <source>
        <dbReference type="SAM" id="Phobius"/>
    </source>
</evidence>
<gene>
    <name evidence="3" type="ORF">BaRGS_00024385</name>
</gene>